<dbReference type="InterPro" id="IPR037053">
    <property type="entry name" value="Phage_tail_collar_dom_sf"/>
</dbReference>
<feature type="domain" description="Phage tail collar" evidence="1">
    <location>
        <begin position="7"/>
        <end position="62"/>
    </location>
</feature>
<name>A0ABQ2GZQ4_9DEIO</name>
<protein>
    <submittedName>
        <fullName evidence="2">Tail Collar domain-containing protein</fullName>
    </submittedName>
</protein>
<evidence type="ECO:0000313" key="3">
    <source>
        <dbReference type="Proteomes" id="UP000661918"/>
    </source>
</evidence>
<comment type="caution">
    <text evidence="2">The sequence shown here is derived from an EMBL/GenBank/DDBJ whole genome shotgun (WGS) entry which is preliminary data.</text>
</comment>
<dbReference type="EMBL" id="BMOM01000039">
    <property type="protein sequence ID" value="GGM19980.1"/>
    <property type="molecule type" value="Genomic_DNA"/>
</dbReference>
<keyword evidence="3" id="KW-1185">Reference proteome</keyword>
<reference evidence="3" key="1">
    <citation type="journal article" date="2019" name="Int. J. Syst. Evol. Microbiol.">
        <title>The Global Catalogue of Microorganisms (GCM) 10K type strain sequencing project: providing services to taxonomists for standard genome sequencing and annotation.</title>
        <authorList>
            <consortium name="The Broad Institute Genomics Platform"/>
            <consortium name="The Broad Institute Genome Sequencing Center for Infectious Disease"/>
            <person name="Wu L."/>
            <person name="Ma J."/>
        </authorList>
    </citation>
    <scope>NUCLEOTIDE SEQUENCE [LARGE SCALE GENOMIC DNA]</scope>
    <source>
        <strain evidence="3">JCM 15443</strain>
    </source>
</reference>
<dbReference type="Pfam" id="PF07484">
    <property type="entry name" value="Collar"/>
    <property type="match status" value="1"/>
</dbReference>
<dbReference type="Proteomes" id="UP000661918">
    <property type="component" value="Unassembled WGS sequence"/>
</dbReference>
<evidence type="ECO:0000259" key="1">
    <source>
        <dbReference type="Pfam" id="PF07484"/>
    </source>
</evidence>
<accession>A0ABQ2GZQ4</accession>
<gene>
    <name evidence="2" type="ORF">GCM10010841_30030</name>
</gene>
<dbReference type="RefSeq" id="WP_188905166.1">
    <property type="nucleotide sequence ID" value="NZ_BMOM01000039.1"/>
</dbReference>
<proteinExistence type="predicted"/>
<sequence length="172" mass="17930">MTDPYLGEIRAFGFGFTPRGWALCDGQLLPIAQYTALYSLLGTIYGGNGRTTFALPNLQGRAAMQPRQGPGLRSHRLGDVGGAESVTLTPPQLPAHTHTLQAVASPAESATPKGKLLARVVGGPIYSSGPATVALAPSALTAQGEGQPHNNLPPYLTLNFCIAVQGLFPSRP</sequence>
<dbReference type="Gene3D" id="3.90.1340.10">
    <property type="entry name" value="Phage tail collar domain"/>
    <property type="match status" value="1"/>
</dbReference>
<evidence type="ECO:0000313" key="2">
    <source>
        <dbReference type="EMBL" id="GGM19980.1"/>
    </source>
</evidence>
<dbReference type="SUPFAM" id="SSF88874">
    <property type="entry name" value="Receptor-binding domain of short tail fibre protein gp12"/>
    <property type="match status" value="1"/>
</dbReference>
<organism evidence="2 3">
    <name type="scientific">Deinococcus aerophilus</name>
    <dbReference type="NCBI Taxonomy" id="522488"/>
    <lineage>
        <taxon>Bacteria</taxon>
        <taxon>Thermotogati</taxon>
        <taxon>Deinococcota</taxon>
        <taxon>Deinococci</taxon>
        <taxon>Deinococcales</taxon>
        <taxon>Deinococcaceae</taxon>
        <taxon>Deinococcus</taxon>
    </lineage>
</organism>
<dbReference type="InterPro" id="IPR011083">
    <property type="entry name" value="Phage_tail_collar_dom"/>
</dbReference>